<dbReference type="GO" id="GO:0005524">
    <property type="term" value="F:ATP binding"/>
    <property type="evidence" value="ECO:0007669"/>
    <property type="project" value="InterPro"/>
</dbReference>
<accession>A0A1G1ZMQ1</accession>
<dbReference type="InterPro" id="IPR033469">
    <property type="entry name" value="CYTH-like_dom_sf"/>
</dbReference>
<dbReference type="Pfam" id="PF01928">
    <property type="entry name" value="CYTH"/>
    <property type="match status" value="2"/>
</dbReference>
<name>A0A1G1ZMQ1_9BACT</name>
<proteinExistence type="predicted"/>
<dbReference type="InterPro" id="IPR023577">
    <property type="entry name" value="CYTH_domain"/>
</dbReference>
<evidence type="ECO:0000313" key="3">
    <source>
        <dbReference type="Proteomes" id="UP000177942"/>
    </source>
</evidence>
<comment type="caution">
    <text evidence="2">The sequence shown here is derived from an EMBL/GenBank/DDBJ whole genome shotgun (WGS) entry which is preliminary data.</text>
</comment>
<sequence>MKAANVEQEFKFLADERTFRAVLDFFFSNSEIEGFKVGSAKVETHFDLYFDTSDKALLQRGESVRLRCKDQELILTNKFPLPKDGGAFNRIETEKVERASSWIDRITVFARWLEMLRKEGKSPILLVKTQRTKMILSRQIEKQTEKIEAAFDQISFLDTDKPMEFEIELENKGATEESLKQIAEILQKKFGLKISTLSKYERGLGITEKFNLETGINRAVSLAKNLMENRDARPIIIAVAGGSASGKTSAVAQKLSELLADAKILSMDDYYRGVDFMKQHPELNWDQPEALDLGLLENHLDLLANGLPVLNKPKYSFTTGRREGAEEFPPVKAVIVEGLFALKPEVADHADIKIFVDIGMHGRMLRRLMRDAVAGRTNQSLREILGYFLATVEPMHDAYVQPTKEKADIVIHNEYDPAKESQRAGRFELQIKFPAGNVNEDDLTAVGAQKLGSVKQYDGYFIPKIGSAIWLRQIDEIIRVRVEEIDGAPDLTLTYKGPLIENDLRLRARLDIPISPEIERLLHKDYRQLAVVSKKRTLFFIDGLVVALDQLLQDQNGEKFIEVCSTNKNDGAKIRRLAKKLGIPKSQATKKSYLEIVTRNLAGPV</sequence>
<reference evidence="2 3" key="1">
    <citation type="journal article" date="2016" name="Nat. Commun.">
        <title>Thousands of microbial genomes shed light on interconnected biogeochemical processes in an aquifer system.</title>
        <authorList>
            <person name="Anantharaman K."/>
            <person name="Brown C.T."/>
            <person name="Hug L.A."/>
            <person name="Sharon I."/>
            <person name="Castelle C.J."/>
            <person name="Probst A.J."/>
            <person name="Thomas B.C."/>
            <person name="Singh A."/>
            <person name="Wilkins M.J."/>
            <person name="Karaoz U."/>
            <person name="Brodie E.L."/>
            <person name="Williams K.H."/>
            <person name="Hubbard S.S."/>
            <person name="Banfield J.F."/>
        </authorList>
    </citation>
    <scope>NUCLEOTIDE SEQUENCE [LARGE SCALE GENOMIC DNA]</scope>
</reference>
<protein>
    <recommendedName>
        <fullName evidence="1">CYTH domain-containing protein</fullName>
    </recommendedName>
</protein>
<dbReference type="PRINTS" id="PR00988">
    <property type="entry name" value="URIDINKINASE"/>
</dbReference>
<dbReference type="SUPFAM" id="SSF52540">
    <property type="entry name" value="P-loop containing nucleoside triphosphate hydrolases"/>
    <property type="match status" value="1"/>
</dbReference>
<organism evidence="2 3">
    <name type="scientific">Candidatus Harrisonbacteria bacterium RIFCSPLOWO2_01_FULL_44_18</name>
    <dbReference type="NCBI Taxonomy" id="1798407"/>
    <lineage>
        <taxon>Bacteria</taxon>
        <taxon>Candidatus Harrisoniibacteriota</taxon>
    </lineage>
</organism>
<dbReference type="PROSITE" id="PS51707">
    <property type="entry name" value="CYTH"/>
    <property type="match status" value="2"/>
</dbReference>
<dbReference type="SUPFAM" id="SSF55154">
    <property type="entry name" value="CYTH-like phosphatases"/>
    <property type="match status" value="2"/>
</dbReference>
<dbReference type="Pfam" id="PF00485">
    <property type="entry name" value="PRK"/>
    <property type="match status" value="1"/>
</dbReference>
<dbReference type="GO" id="GO:0016301">
    <property type="term" value="F:kinase activity"/>
    <property type="evidence" value="ECO:0007669"/>
    <property type="project" value="InterPro"/>
</dbReference>
<dbReference type="AlphaFoldDB" id="A0A1G1ZMQ1"/>
<dbReference type="STRING" id="1798407.A3A16_00920"/>
<dbReference type="Proteomes" id="UP000177942">
    <property type="component" value="Unassembled WGS sequence"/>
</dbReference>
<dbReference type="SMART" id="SM01118">
    <property type="entry name" value="CYTH"/>
    <property type="match status" value="2"/>
</dbReference>
<evidence type="ECO:0000313" key="2">
    <source>
        <dbReference type="EMBL" id="OGY65933.1"/>
    </source>
</evidence>
<feature type="domain" description="CYTH" evidence="1">
    <location>
        <begin position="426"/>
        <end position="599"/>
    </location>
</feature>
<dbReference type="PANTHER" id="PTHR10285">
    <property type="entry name" value="URIDINE KINASE"/>
    <property type="match status" value="1"/>
</dbReference>
<dbReference type="InterPro" id="IPR006083">
    <property type="entry name" value="PRK/URK"/>
</dbReference>
<dbReference type="InterPro" id="IPR027417">
    <property type="entry name" value="P-loop_NTPase"/>
</dbReference>
<evidence type="ECO:0000259" key="1">
    <source>
        <dbReference type="PROSITE" id="PS51707"/>
    </source>
</evidence>
<dbReference type="Gene3D" id="2.40.320.10">
    <property type="entry name" value="Hypothetical Protein Pfu-838710-001"/>
    <property type="match status" value="2"/>
</dbReference>
<feature type="domain" description="CYTH" evidence="1">
    <location>
        <begin position="5"/>
        <end position="210"/>
    </location>
</feature>
<gene>
    <name evidence="2" type="ORF">A3A16_00920</name>
</gene>
<dbReference type="Gene3D" id="3.40.50.300">
    <property type="entry name" value="P-loop containing nucleotide triphosphate hydrolases"/>
    <property type="match status" value="1"/>
</dbReference>
<dbReference type="EMBL" id="MHJJ01000005">
    <property type="protein sequence ID" value="OGY65933.1"/>
    <property type="molecule type" value="Genomic_DNA"/>
</dbReference>